<dbReference type="RefSeq" id="WP_120103864.1">
    <property type="nucleotide sequence ID" value="NZ_CP028884.1"/>
</dbReference>
<accession>A0A386PJ90</accession>
<reference evidence="2 3" key="1">
    <citation type="journal article" date="2018" name="Infect. Genet. Evol.">
        <title>Genome-wide analysis of Borrelia turcica and 'Candidatus Borrelia tachyglossi' shows relapsing fever-like genomes with unique genomic links to Lyme disease Borrelia.</title>
        <authorList>
            <person name="Gofton A.W."/>
            <person name="Margos G."/>
            <person name="Fingerle V."/>
            <person name="Hepner S."/>
            <person name="Loh S.M."/>
            <person name="Ryan U."/>
            <person name="Irwin P."/>
            <person name="Oskam C.L."/>
        </authorList>
    </citation>
    <scope>NUCLEOTIDE SEQUENCE [LARGE SCALE GENOMIC DNA]</scope>
    <source>
        <strain evidence="2 3">IST7</strain>
    </source>
</reference>
<gene>
    <name evidence="2" type="ORF">DB313_00230</name>
</gene>
<keyword evidence="3" id="KW-1185">Reference proteome</keyword>
<keyword evidence="1" id="KW-0472">Membrane</keyword>
<name>A0A386PJ90_9SPIR</name>
<sequence length="341" mass="40842">MNKYYFIYFNILCLVVNVAYSFASENSYSTYELDFSSEEREFLVKTNSKFNFFFKDEAWIYIKSPKNNSFIRLLGESYQNGATFTFQTSKKVGNIILTFSYQNVKNSREFTKNVILKITQKEVHNKLDENELSEHTQDDKSVGLKDKNSGLNFKEIIRRALNLSYINDYRGAIELLNSYNFNESEYTLLKADLYYKNGDYLNSYENYLSLRDKHFNQIFLNLISLGIKLNKVESVLKDTRFLIENNIDFSENVYLDILEFLLLSGEYEFFLNLSSLYFPKYSNSSFPDRYNYLLGRLYETESKHRDFLKALDYYKRVIDDYPFSNYYEISRLRYLFLKRFF</sequence>
<organism evidence="2 3">
    <name type="scientific">Borrelia turcica IST7</name>
    <dbReference type="NCBI Taxonomy" id="1104446"/>
    <lineage>
        <taxon>Bacteria</taxon>
        <taxon>Pseudomonadati</taxon>
        <taxon>Spirochaetota</taxon>
        <taxon>Spirochaetia</taxon>
        <taxon>Spirochaetales</taxon>
        <taxon>Borreliaceae</taxon>
        <taxon>Borrelia</taxon>
    </lineage>
</organism>
<dbReference type="Proteomes" id="UP000275571">
    <property type="component" value="Chromosome"/>
</dbReference>
<protein>
    <submittedName>
        <fullName evidence="2">Uncharacterized protein</fullName>
    </submittedName>
</protein>
<keyword evidence="1" id="KW-1133">Transmembrane helix</keyword>
<evidence type="ECO:0000313" key="2">
    <source>
        <dbReference type="EMBL" id="AYE35944.1"/>
    </source>
</evidence>
<dbReference type="EMBL" id="CP028884">
    <property type="protein sequence ID" value="AYE35944.1"/>
    <property type="molecule type" value="Genomic_DNA"/>
</dbReference>
<feature type="transmembrane region" description="Helical" evidence="1">
    <location>
        <begin position="6"/>
        <end position="23"/>
    </location>
</feature>
<dbReference type="AlphaFoldDB" id="A0A386PJ90"/>
<dbReference type="KEGG" id="btur:DB313_00230"/>
<evidence type="ECO:0000256" key="1">
    <source>
        <dbReference type="SAM" id="Phobius"/>
    </source>
</evidence>
<dbReference type="OrthoDB" id="350349at2"/>
<proteinExistence type="predicted"/>
<keyword evidence="1" id="KW-0812">Transmembrane</keyword>
<evidence type="ECO:0000313" key="3">
    <source>
        <dbReference type="Proteomes" id="UP000275571"/>
    </source>
</evidence>